<sequence length="275" mass="30866">MTSSMNDHKVIIGIIGKRETQPHGELQPYGIRYLILLALLLVSSHFTTCWEFFILQPGTPSARPYEAPTLSFDWSKTHGSNYSEPGTPQLSSPAYANTPSPYVSSTPSIQHIIPDSACYLPGTPGVQPMPPGGVMPPVIGNMSYMILFYLNKNMSFSAIIRVESEVFRVLNVSILSSHSLKVWNEKALIFYFADGVRSYLQSKLLGQMLYYVLTTGSGQLTLGEEYSYITQVYELRCNYTRGKFSMLDCIKFAQLVNFTFTVGSKRLKMKLQKFS</sequence>
<organism evidence="2 3">
    <name type="scientific">Kingdonia uniflora</name>
    <dbReference type="NCBI Taxonomy" id="39325"/>
    <lineage>
        <taxon>Eukaryota</taxon>
        <taxon>Viridiplantae</taxon>
        <taxon>Streptophyta</taxon>
        <taxon>Embryophyta</taxon>
        <taxon>Tracheophyta</taxon>
        <taxon>Spermatophyta</taxon>
        <taxon>Magnoliopsida</taxon>
        <taxon>Ranunculales</taxon>
        <taxon>Circaeasteraceae</taxon>
        <taxon>Kingdonia</taxon>
    </lineage>
</organism>
<feature type="transmembrane region" description="Helical" evidence="1">
    <location>
        <begin position="134"/>
        <end position="151"/>
    </location>
</feature>
<evidence type="ECO:0000313" key="2">
    <source>
        <dbReference type="EMBL" id="KAF6152897.1"/>
    </source>
</evidence>
<evidence type="ECO:0000313" key="3">
    <source>
        <dbReference type="Proteomes" id="UP000541444"/>
    </source>
</evidence>
<comment type="caution">
    <text evidence="2">The sequence shown here is derived from an EMBL/GenBank/DDBJ whole genome shotgun (WGS) entry which is preliminary data.</text>
</comment>
<feature type="transmembrane region" description="Helical" evidence="1">
    <location>
        <begin position="33"/>
        <end position="55"/>
    </location>
</feature>
<keyword evidence="3" id="KW-1185">Reference proteome</keyword>
<gene>
    <name evidence="2" type="ORF">GIB67_033468</name>
</gene>
<keyword evidence="1" id="KW-1133">Transmembrane helix</keyword>
<protein>
    <submittedName>
        <fullName evidence="2">Uncharacterized protein</fullName>
    </submittedName>
</protein>
<evidence type="ECO:0000256" key="1">
    <source>
        <dbReference type="SAM" id="Phobius"/>
    </source>
</evidence>
<keyword evidence="1" id="KW-0472">Membrane</keyword>
<dbReference type="AlphaFoldDB" id="A0A7J7MDG0"/>
<dbReference type="OrthoDB" id="6270329at2759"/>
<proteinExistence type="predicted"/>
<reference evidence="2 3" key="1">
    <citation type="journal article" date="2020" name="IScience">
        <title>Genome Sequencing of the Endangered Kingdonia uniflora (Circaeasteraceae, Ranunculales) Reveals Potential Mechanisms of Evolutionary Specialization.</title>
        <authorList>
            <person name="Sun Y."/>
            <person name="Deng T."/>
            <person name="Zhang A."/>
            <person name="Moore M.J."/>
            <person name="Landis J.B."/>
            <person name="Lin N."/>
            <person name="Zhang H."/>
            <person name="Zhang X."/>
            <person name="Huang J."/>
            <person name="Zhang X."/>
            <person name="Sun H."/>
            <person name="Wang H."/>
        </authorList>
    </citation>
    <scope>NUCLEOTIDE SEQUENCE [LARGE SCALE GENOMIC DNA]</scope>
    <source>
        <strain evidence="2">TB1705</strain>
        <tissue evidence="2">Leaf</tissue>
    </source>
</reference>
<name>A0A7J7MDG0_9MAGN</name>
<keyword evidence="1" id="KW-0812">Transmembrane</keyword>
<dbReference type="EMBL" id="JACGCM010001595">
    <property type="protein sequence ID" value="KAF6152897.1"/>
    <property type="molecule type" value="Genomic_DNA"/>
</dbReference>
<dbReference type="Proteomes" id="UP000541444">
    <property type="component" value="Unassembled WGS sequence"/>
</dbReference>
<accession>A0A7J7MDG0</accession>